<dbReference type="GO" id="GO:0031267">
    <property type="term" value="F:small GTPase binding"/>
    <property type="evidence" value="ECO:0007669"/>
    <property type="project" value="InterPro"/>
</dbReference>
<feature type="compositionally biased region" description="Basic and acidic residues" evidence="1">
    <location>
        <begin position="120"/>
        <end position="132"/>
    </location>
</feature>
<dbReference type="GO" id="GO:0048791">
    <property type="term" value="P:calcium ion-regulated exocytosis of neurotransmitter"/>
    <property type="evidence" value="ECO:0007669"/>
    <property type="project" value="TreeGrafter"/>
</dbReference>
<dbReference type="PANTHER" id="PTHR12157:SF21">
    <property type="entry name" value="RAB3 INTERACTING MOLECULE, ISOFORM F"/>
    <property type="match status" value="1"/>
</dbReference>
<evidence type="ECO:0000259" key="2">
    <source>
        <dbReference type="PROSITE" id="PS50916"/>
    </source>
</evidence>
<dbReference type="InterPro" id="IPR013083">
    <property type="entry name" value="Znf_RING/FYVE/PHD"/>
</dbReference>
<reference evidence="3" key="1">
    <citation type="submission" date="2013-04" db="EMBL/GenBank/DDBJ databases">
        <authorList>
            <person name="Qu J."/>
            <person name="Murali S.C."/>
            <person name="Bandaranaike D."/>
            <person name="Bellair M."/>
            <person name="Blankenburg K."/>
            <person name="Chao H."/>
            <person name="Dinh H."/>
            <person name="Doddapaneni H."/>
            <person name="Downs B."/>
            <person name="Dugan-Rocha S."/>
            <person name="Elkadiri S."/>
            <person name="Gnanaolivu R.D."/>
            <person name="Hernandez B."/>
            <person name="Javaid M."/>
            <person name="Jayaseelan J.C."/>
            <person name="Lee S."/>
            <person name="Li M."/>
            <person name="Ming W."/>
            <person name="Munidasa M."/>
            <person name="Muniz J."/>
            <person name="Nguyen L."/>
            <person name="Ongeri F."/>
            <person name="Osuji N."/>
            <person name="Pu L.-L."/>
            <person name="Puazo M."/>
            <person name="Qu C."/>
            <person name="Quiroz J."/>
            <person name="Raj R."/>
            <person name="Weissenberger G."/>
            <person name="Xin Y."/>
            <person name="Zou X."/>
            <person name="Han Y."/>
            <person name="Richards S."/>
            <person name="Worley K."/>
            <person name="Muzny D."/>
            <person name="Gibbs R."/>
        </authorList>
    </citation>
    <scope>NUCLEOTIDE SEQUENCE</scope>
    <source>
        <strain evidence="3">Sampled in the wild</strain>
    </source>
</reference>
<dbReference type="PROSITE" id="PS50916">
    <property type="entry name" value="RABBD"/>
    <property type="match status" value="1"/>
</dbReference>
<feature type="compositionally biased region" description="Pro residues" evidence="1">
    <location>
        <begin position="42"/>
        <end position="53"/>
    </location>
</feature>
<dbReference type="InterPro" id="IPR010911">
    <property type="entry name" value="Rab_BD"/>
</dbReference>
<dbReference type="EMBL" id="KZ308228">
    <property type="protein sequence ID" value="KAG8225197.1"/>
    <property type="molecule type" value="Genomic_DNA"/>
</dbReference>
<dbReference type="GO" id="GO:0048788">
    <property type="term" value="C:cytoskeleton of presynaptic active zone"/>
    <property type="evidence" value="ECO:0007669"/>
    <property type="project" value="TreeGrafter"/>
</dbReference>
<dbReference type="GO" id="GO:0042391">
    <property type="term" value="P:regulation of membrane potential"/>
    <property type="evidence" value="ECO:0007669"/>
    <property type="project" value="TreeGrafter"/>
</dbReference>
<sequence length="132" mass="13945">MADPRLQQHPPHVLHQQYHQYQGGGGVMVGGRPAGQGGGGIGPPPSQHPPGLHPGPTAAQLAPQPPQGGPSSSSPSGGLQQPVGMAPQMGMMPDMAPPLPDLSHLTPEERRIIESVMLRQKQEEEKENEVMR</sequence>
<dbReference type="PANTHER" id="PTHR12157">
    <property type="entry name" value="REGULATING SYNAPTIC MEMBRANE EXOCYTOSIS PROTEIN"/>
    <property type="match status" value="1"/>
</dbReference>
<name>A0A8K0JYX0_LADFU</name>
<comment type="caution">
    <text evidence="3">The sequence shown here is derived from an EMBL/GenBank/DDBJ whole genome shotgun (WGS) entry which is preliminary data.</text>
</comment>
<reference evidence="3" key="2">
    <citation type="submission" date="2017-10" db="EMBL/GenBank/DDBJ databases">
        <title>Ladona fulva Genome sequencing and assembly.</title>
        <authorList>
            <person name="Murali S."/>
            <person name="Richards S."/>
            <person name="Bandaranaike D."/>
            <person name="Bellair M."/>
            <person name="Blankenburg K."/>
            <person name="Chao H."/>
            <person name="Dinh H."/>
            <person name="Doddapaneni H."/>
            <person name="Dugan-Rocha S."/>
            <person name="Elkadiri S."/>
            <person name="Gnanaolivu R."/>
            <person name="Hernandez B."/>
            <person name="Skinner E."/>
            <person name="Javaid M."/>
            <person name="Lee S."/>
            <person name="Li M."/>
            <person name="Ming W."/>
            <person name="Munidasa M."/>
            <person name="Muniz J."/>
            <person name="Nguyen L."/>
            <person name="Hughes D."/>
            <person name="Osuji N."/>
            <person name="Pu L.-L."/>
            <person name="Puazo M."/>
            <person name="Qu C."/>
            <person name="Quiroz J."/>
            <person name="Raj R."/>
            <person name="Weissenberger G."/>
            <person name="Xin Y."/>
            <person name="Zou X."/>
            <person name="Han Y."/>
            <person name="Worley K."/>
            <person name="Muzny D."/>
            <person name="Gibbs R."/>
        </authorList>
    </citation>
    <scope>NUCLEOTIDE SEQUENCE</scope>
    <source>
        <strain evidence="3">Sampled in the wild</strain>
    </source>
</reference>
<accession>A0A8K0JYX0</accession>
<evidence type="ECO:0000313" key="4">
    <source>
        <dbReference type="Proteomes" id="UP000792457"/>
    </source>
</evidence>
<dbReference type="GO" id="GO:0044325">
    <property type="term" value="F:transmembrane transporter binding"/>
    <property type="evidence" value="ECO:0007669"/>
    <property type="project" value="TreeGrafter"/>
</dbReference>
<dbReference type="GO" id="GO:0042734">
    <property type="term" value="C:presynaptic membrane"/>
    <property type="evidence" value="ECO:0007669"/>
    <property type="project" value="TreeGrafter"/>
</dbReference>
<dbReference type="InterPro" id="IPR039032">
    <property type="entry name" value="Rim-like"/>
</dbReference>
<dbReference type="GO" id="GO:0050806">
    <property type="term" value="P:positive regulation of synaptic transmission"/>
    <property type="evidence" value="ECO:0007669"/>
    <property type="project" value="TreeGrafter"/>
</dbReference>
<feature type="compositionally biased region" description="Gly residues" evidence="1">
    <location>
        <begin position="22"/>
        <end position="41"/>
    </location>
</feature>
<dbReference type="GO" id="GO:0006886">
    <property type="term" value="P:intracellular protein transport"/>
    <property type="evidence" value="ECO:0007669"/>
    <property type="project" value="InterPro"/>
</dbReference>
<organism evidence="3 4">
    <name type="scientific">Ladona fulva</name>
    <name type="common">Scarce chaser dragonfly</name>
    <name type="synonym">Libellula fulva</name>
    <dbReference type="NCBI Taxonomy" id="123851"/>
    <lineage>
        <taxon>Eukaryota</taxon>
        <taxon>Metazoa</taxon>
        <taxon>Ecdysozoa</taxon>
        <taxon>Arthropoda</taxon>
        <taxon>Hexapoda</taxon>
        <taxon>Insecta</taxon>
        <taxon>Pterygota</taxon>
        <taxon>Palaeoptera</taxon>
        <taxon>Odonata</taxon>
        <taxon>Epiprocta</taxon>
        <taxon>Anisoptera</taxon>
        <taxon>Libelluloidea</taxon>
        <taxon>Libellulidae</taxon>
        <taxon>Ladona</taxon>
    </lineage>
</organism>
<keyword evidence="4" id="KW-1185">Reference proteome</keyword>
<feature type="compositionally biased region" description="Low complexity" evidence="1">
    <location>
        <begin position="69"/>
        <end position="82"/>
    </location>
</feature>
<feature type="compositionally biased region" description="Low complexity" evidence="1">
    <location>
        <begin position="1"/>
        <end position="21"/>
    </location>
</feature>
<dbReference type="OrthoDB" id="420032at2759"/>
<dbReference type="GO" id="GO:0048167">
    <property type="term" value="P:regulation of synaptic plasticity"/>
    <property type="evidence" value="ECO:0007669"/>
    <property type="project" value="TreeGrafter"/>
</dbReference>
<protein>
    <recommendedName>
        <fullName evidence="2">RabBD domain-containing protein</fullName>
    </recommendedName>
</protein>
<proteinExistence type="predicted"/>
<evidence type="ECO:0000256" key="1">
    <source>
        <dbReference type="SAM" id="MobiDB-lite"/>
    </source>
</evidence>
<feature type="domain" description="RabBD" evidence="2">
    <location>
        <begin position="99"/>
        <end position="132"/>
    </location>
</feature>
<feature type="region of interest" description="Disordered" evidence="1">
    <location>
        <begin position="1"/>
        <end position="132"/>
    </location>
</feature>
<gene>
    <name evidence="3" type="ORF">J437_LFUL009497</name>
</gene>
<evidence type="ECO:0000313" key="3">
    <source>
        <dbReference type="EMBL" id="KAG8225197.1"/>
    </source>
</evidence>
<dbReference type="Proteomes" id="UP000792457">
    <property type="component" value="Unassembled WGS sequence"/>
</dbReference>
<dbReference type="AlphaFoldDB" id="A0A8K0JYX0"/>
<dbReference type="Gene3D" id="3.30.40.10">
    <property type="entry name" value="Zinc/RING finger domain, C3HC4 (zinc finger)"/>
    <property type="match status" value="1"/>
</dbReference>